<dbReference type="Proteomes" id="UP001141806">
    <property type="component" value="Unassembled WGS sequence"/>
</dbReference>
<sequence length="182" mass="19703">MVVANQLLRSMLSVFIFSLIIALLYAFLWWISTLRRDTRELDTTLQLRAVVHNNGSDTITITTTASASATTARGLPPLIIASLPIFLYRDNQDEHGMRECAICLSNLENEEIGLVILSFLVLSMSLLPIMNNPWWRRSYGGGICGDGAGASASSGSGSSGLFACCLSSSRAWCQVTSIPLLA</sequence>
<reference evidence="2" key="1">
    <citation type="journal article" date="2023" name="Plant J.">
        <title>The genome of the king protea, Protea cynaroides.</title>
        <authorList>
            <person name="Chang J."/>
            <person name="Duong T.A."/>
            <person name="Schoeman C."/>
            <person name="Ma X."/>
            <person name="Roodt D."/>
            <person name="Barker N."/>
            <person name="Li Z."/>
            <person name="Van de Peer Y."/>
            <person name="Mizrachi E."/>
        </authorList>
    </citation>
    <scope>NUCLEOTIDE SEQUENCE</scope>
    <source>
        <tissue evidence="2">Young leaves</tissue>
    </source>
</reference>
<evidence type="ECO:0000256" key="1">
    <source>
        <dbReference type="SAM" id="Phobius"/>
    </source>
</evidence>
<dbReference type="AlphaFoldDB" id="A0A9Q0R405"/>
<comment type="caution">
    <text evidence="2">The sequence shown here is derived from an EMBL/GenBank/DDBJ whole genome shotgun (WGS) entry which is preliminary data.</text>
</comment>
<evidence type="ECO:0000313" key="2">
    <source>
        <dbReference type="EMBL" id="KAJ4982214.1"/>
    </source>
</evidence>
<evidence type="ECO:0000313" key="3">
    <source>
        <dbReference type="Proteomes" id="UP001141806"/>
    </source>
</evidence>
<dbReference type="OrthoDB" id="8062037at2759"/>
<dbReference type="EMBL" id="JAMYWD010000001">
    <property type="protein sequence ID" value="KAJ4982214.1"/>
    <property type="molecule type" value="Genomic_DNA"/>
</dbReference>
<keyword evidence="1" id="KW-1133">Transmembrane helix</keyword>
<gene>
    <name evidence="2" type="ORF">NE237_033051</name>
</gene>
<organism evidence="2 3">
    <name type="scientific">Protea cynaroides</name>
    <dbReference type="NCBI Taxonomy" id="273540"/>
    <lineage>
        <taxon>Eukaryota</taxon>
        <taxon>Viridiplantae</taxon>
        <taxon>Streptophyta</taxon>
        <taxon>Embryophyta</taxon>
        <taxon>Tracheophyta</taxon>
        <taxon>Spermatophyta</taxon>
        <taxon>Magnoliopsida</taxon>
        <taxon>Proteales</taxon>
        <taxon>Proteaceae</taxon>
        <taxon>Protea</taxon>
    </lineage>
</organism>
<name>A0A9Q0R405_9MAGN</name>
<accession>A0A9Q0R405</accession>
<keyword evidence="1" id="KW-0812">Transmembrane</keyword>
<protein>
    <submittedName>
        <fullName evidence="2">Uncharacterized protein</fullName>
    </submittedName>
</protein>
<keyword evidence="3" id="KW-1185">Reference proteome</keyword>
<feature type="transmembrane region" description="Helical" evidence="1">
    <location>
        <begin position="112"/>
        <end position="130"/>
    </location>
</feature>
<proteinExistence type="predicted"/>
<feature type="transmembrane region" description="Helical" evidence="1">
    <location>
        <begin position="12"/>
        <end position="31"/>
    </location>
</feature>
<keyword evidence="1" id="KW-0472">Membrane</keyword>